<dbReference type="GO" id="GO:0008237">
    <property type="term" value="F:metallopeptidase activity"/>
    <property type="evidence" value="ECO:0007669"/>
    <property type="project" value="UniProtKB-KW"/>
</dbReference>
<evidence type="ECO:0000256" key="13">
    <source>
        <dbReference type="PROSITE-ProRule" id="PRU00276"/>
    </source>
</evidence>
<dbReference type="Gene3D" id="2.60.120.830">
    <property type="match status" value="1"/>
</dbReference>
<comment type="subcellular location">
    <subcellularLocation>
        <location evidence="1">Secreted</location>
        <location evidence="1">Extracellular space</location>
        <location evidence="1">Extracellular matrix</location>
    </subcellularLocation>
</comment>
<keyword evidence="9 13" id="KW-0862">Zinc</keyword>
<feature type="region of interest" description="Disordered" evidence="14">
    <location>
        <begin position="234"/>
        <end position="261"/>
    </location>
</feature>
<dbReference type="Gene3D" id="2.20.100.10">
    <property type="entry name" value="Thrombospondin type-1 (TSP1) repeat"/>
    <property type="match status" value="2"/>
</dbReference>
<dbReference type="Pfam" id="PF05986">
    <property type="entry name" value="ADAMTS_spacer1"/>
    <property type="match status" value="1"/>
</dbReference>
<feature type="transmembrane region" description="Helical" evidence="15">
    <location>
        <begin position="187"/>
        <end position="207"/>
    </location>
</feature>
<evidence type="ECO:0000256" key="5">
    <source>
        <dbReference type="ARBA" id="ARBA00022723"/>
    </source>
</evidence>
<keyword evidence="3" id="KW-0272">Extracellular matrix</keyword>
<evidence type="ECO:0000259" key="17">
    <source>
        <dbReference type="PROSITE" id="PS51046"/>
    </source>
</evidence>
<evidence type="ECO:0000256" key="4">
    <source>
        <dbReference type="ARBA" id="ARBA00022670"/>
    </source>
</evidence>
<protein>
    <submittedName>
        <fullName evidence="19">A disintegrin and metalloproteinase with thrombospondin motifs 9 isoform X4</fullName>
    </submittedName>
</protein>
<keyword evidence="15" id="KW-1133">Transmembrane helix</keyword>
<evidence type="ECO:0000256" key="10">
    <source>
        <dbReference type="ARBA" id="ARBA00023049"/>
    </source>
</evidence>
<dbReference type="PRINTS" id="PR01857">
    <property type="entry name" value="ADAMTSFAMILY"/>
</dbReference>
<gene>
    <name evidence="19" type="primary">LOC101895423</name>
</gene>
<evidence type="ECO:0000256" key="15">
    <source>
        <dbReference type="SAM" id="Phobius"/>
    </source>
</evidence>
<keyword evidence="12" id="KW-0325">Glycoprotein</keyword>
<feature type="domain" description="GON" evidence="17">
    <location>
        <begin position="1438"/>
        <end position="1632"/>
    </location>
</feature>
<feature type="binding site" evidence="13">
    <location>
        <position position="696"/>
    </location>
    <ligand>
        <name>Zn(2+)</name>
        <dbReference type="ChEBI" id="CHEBI:29105"/>
        <note>catalytic</note>
    </ligand>
</feature>
<dbReference type="SUPFAM" id="SSF55486">
    <property type="entry name" value="Metalloproteases ('zincins'), catalytic domain"/>
    <property type="match status" value="1"/>
</dbReference>
<dbReference type="Pfam" id="PF17771">
    <property type="entry name" value="ADAMTS_CR_2"/>
    <property type="match status" value="1"/>
</dbReference>
<keyword evidence="2" id="KW-0964">Secreted</keyword>
<dbReference type="PROSITE" id="PS50215">
    <property type="entry name" value="ADAM_MEPRO"/>
    <property type="match status" value="1"/>
</dbReference>
<dbReference type="Gene3D" id="3.40.1620.60">
    <property type="match status" value="1"/>
</dbReference>
<dbReference type="Gene3D" id="3.40.390.10">
    <property type="entry name" value="Collagenase (Catalytic Domain)"/>
    <property type="match status" value="1"/>
</dbReference>
<dbReference type="Pfam" id="PF13688">
    <property type="entry name" value="Reprolysin_5"/>
    <property type="match status" value="1"/>
</dbReference>
<dbReference type="Pfam" id="PF00090">
    <property type="entry name" value="TSP_1"/>
    <property type="match status" value="1"/>
</dbReference>
<dbReference type="InterPro" id="IPR050439">
    <property type="entry name" value="ADAMTS_ADAMTS-like"/>
</dbReference>
<dbReference type="RefSeq" id="XP_058978761.1">
    <property type="nucleotide sequence ID" value="XM_059122778.1"/>
</dbReference>
<dbReference type="Pfam" id="PF19236">
    <property type="entry name" value="ADAMTS_CR_3"/>
    <property type="match status" value="1"/>
</dbReference>
<evidence type="ECO:0000256" key="12">
    <source>
        <dbReference type="ARBA" id="ARBA00023180"/>
    </source>
</evidence>
<dbReference type="InterPro" id="IPR002870">
    <property type="entry name" value="Peptidase_M12B_N"/>
</dbReference>
<keyword evidence="4" id="KW-0645">Protease</keyword>
<feature type="active site" evidence="13">
    <location>
        <position position="693"/>
    </location>
</feature>
<dbReference type="InterPro" id="IPR045371">
    <property type="entry name" value="ADAMTS_CR_3"/>
</dbReference>
<dbReference type="InterPro" id="IPR013273">
    <property type="entry name" value="ADAMTS/ADAMTS-like"/>
</dbReference>
<evidence type="ECO:0000313" key="18">
    <source>
        <dbReference type="Proteomes" id="UP001652621"/>
    </source>
</evidence>
<keyword evidence="11" id="KW-1015">Disulfide bond</keyword>
<dbReference type="Pfam" id="PF08685">
    <property type="entry name" value="GON"/>
    <property type="match status" value="1"/>
</dbReference>
<accession>A0ABM3UZ12</accession>
<evidence type="ECO:0000256" key="7">
    <source>
        <dbReference type="ARBA" id="ARBA00022737"/>
    </source>
</evidence>
<keyword evidence="5 13" id="KW-0479">Metal-binding</keyword>
<feature type="domain" description="Peptidase M12B" evidence="16">
    <location>
        <begin position="554"/>
        <end position="760"/>
    </location>
</feature>
<keyword evidence="8" id="KW-0378">Hydrolase</keyword>
<dbReference type="CDD" id="cd04273">
    <property type="entry name" value="ZnMc_ADAMTS_like"/>
    <property type="match status" value="1"/>
</dbReference>
<dbReference type="PROSITE" id="PS50092">
    <property type="entry name" value="TSP1"/>
    <property type="match status" value="3"/>
</dbReference>
<dbReference type="GeneID" id="101895423"/>
<evidence type="ECO:0000256" key="9">
    <source>
        <dbReference type="ARBA" id="ARBA00022833"/>
    </source>
</evidence>
<evidence type="ECO:0000256" key="1">
    <source>
        <dbReference type="ARBA" id="ARBA00004498"/>
    </source>
</evidence>
<evidence type="ECO:0000256" key="6">
    <source>
        <dbReference type="ARBA" id="ARBA00022729"/>
    </source>
</evidence>
<dbReference type="SUPFAM" id="SSF82895">
    <property type="entry name" value="TSP-1 type 1 repeat"/>
    <property type="match status" value="2"/>
</dbReference>
<feature type="binding site" evidence="13">
    <location>
        <position position="702"/>
    </location>
    <ligand>
        <name>Zn(2+)</name>
        <dbReference type="ChEBI" id="CHEBI:29105"/>
        <note>catalytic</note>
    </ligand>
</feature>
<dbReference type="InterPro" id="IPR010294">
    <property type="entry name" value="ADAMTS_spacer1"/>
</dbReference>
<dbReference type="PROSITE" id="PS51046">
    <property type="entry name" value="GON"/>
    <property type="match status" value="1"/>
</dbReference>
<proteinExistence type="predicted"/>
<keyword evidence="7" id="KW-0677">Repeat</keyword>
<dbReference type="Pfam" id="PF19030">
    <property type="entry name" value="TSP1_ADAMTS"/>
    <property type="match status" value="1"/>
</dbReference>
<sequence>MTAEAESLLAPISRNGHTRAPSSTSTAEIIESVPCCCQGHCQQPSTSAASASATLCSNSSESWSSYSVHQHRSCCHHACECPVTAAESFSFLPQTSNANSTSNADATESVTLRQGDISAFQGYGSEDEDSVLRYSFKGIPPELYSAKKDFIYRRPLVEKQLVIKKTCEWWFYRNKCSNMSTHWKHNAFLILTTCLFVLLGLIIFFSLPVKETITTRPPHINAVSNWSTTTTSIALTNPSRSEGKRTTTTTTTPTLSTHTTTTTTTTTTKTIIDTVTDDDGGGGGGDTIIDTIDRLYDITDITSYSNQTFEGDEESWGIGDDLSNDIENDIEDISHSIPDEYTSDFVTPIKFHNFTLNAEDLLYESKRNRDNSNNNDYFSAFSGTGTFRSKSSQIWDPHPEYIFSAFGKRLHLVLHQDTSFIPPETFRVINILNNRSEEMDLEEGHYLGCYYKGHVEGDDQSAVAVSLCHGMTGYIKTSFGSLLIQPVNNQSFNDSNNPSASAATSEILHKVWRHSRRNARHTVSALDIDLGEIDKQGNMPKLRRKKRNYEGNQYTIELLVAVDRTMKEFHKDDLTPYILTLISIVSNVFADASIGNPIKISVANILVLPDFKRRRKSGSSNQTVLEAFCSHVATNGYHYDTAMLITRDKICRKDRETKCDTLGLAELGTVCRRKSCSIVQDNGLPAAFTIAHELGHILNMPHDDDYRCKQFNRPGVKRRRHIMSSVMERDIHPWSWSDCSRHYVSEFFEKEDTSCLEDTPTKYVPNYNTLQPGQIYSLDQQCQLIHGNESVFCPQEADCKRLWCKSHYSHTNCRSSLLPWADGTPCNDNRYWCMKGECVPRDNFQTQPIHGGWGAWSAWSPCSLTCGGGVQESQRECNNPFPKNGGKYCTGARKKYRSCNTQNCPPGTMDAREQQCYQMNGRRIGIKGIAPDTKWIPKYGLSSHDKCNLYCRGENRNTGYFRLAEKVIDGTTCSFDTFDKCINGVCRPAGCDNELNSIAKLDKCGVCEGRNDTCQDITGRFYVSDLLKVPKTKSYFYHVTTIPTGASNIVIEQPGNHDENYIVLRDDQGRSLMNGDQLLTAYHNISYYAGVAYEYNGSNSTIERVNTTYTKKLKRDLRVELISLTSHNQRDNDTLLLTYSYTVDKSSNYVEQDVEIYRWEMQQWSICDSLCHGRMHRTPVCISTAQGVQVTPQLCDIEAKPPTEYRACNTDCVLTLNLTGISECSAQCGQLGTREKTYHCIQTFTEFDRSNIVDLKYCAAIYDIKTNEECREGCWKYTDWMPCSRSCGYGVRTRGVACYFNNSFVHDEYCNAKTKANLHEITAMCNMDPCPTYTTPKTPHIVPNNWATSDWGECDDKCEKNRTVVCRHPQGIGCSSDKKPISRRKCCAIKYVSNWSACNCEGYRRKRVFCYKSLHQRITCPTKEKIIKEKCRPPSYCYPSSCYDLRRFHNTNEDGEYTIYVRSKPKRIYCHDMASASPREYVTLNSTENYSIYYDRKTRNPDLCPPDSRQWEYADLSLQSGRTSFRKIRIDIFKLQVIVDDFTFADSIGYPQPYGSAGDCYNRRKLCPQGDYSINLAHTGFRIRHGVTWVAQGSHVVIKESPSNSMHSRRALCGGYCGGCQISTDSPLFLDV</sequence>
<dbReference type="SMART" id="SM00209">
    <property type="entry name" value="TSP1"/>
    <property type="match status" value="4"/>
</dbReference>
<keyword evidence="18" id="KW-1185">Reference proteome</keyword>
<name>A0ABM3UZ12_MUSDO</name>
<evidence type="ECO:0000256" key="8">
    <source>
        <dbReference type="ARBA" id="ARBA00022801"/>
    </source>
</evidence>
<feature type="region of interest" description="Disordered" evidence="14">
    <location>
        <begin position="1"/>
        <end position="22"/>
    </location>
</feature>
<dbReference type="InterPro" id="IPR012314">
    <property type="entry name" value="Pept_M12B_GON-ADAMTSs"/>
</dbReference>
<dbReference type="InterPro" id="IPR000884">
    <property type="entry name" value="TSP1_rpt"/>
</dbReference>
<comment type="caution">
    <text evidence="13">Lacks conserved residue(s) required for the propagation of feature annotation.</text>
</comment>
<evidence type="ECO:0000256" key="3">
    <source>
        <dbReference type="ARBA" id="ARBA00022530"/>
    </source>
</evidence>
<evidence type="ECO:0000256" key="2">
    <source>
        <dbReference type="ARBA" id="ARBA00022525"/>
    </source>
</evidence>
<dbReference type="InterPro" id="IPR001590">
    <property type="entry name" value="Peptidase_M12B"/>
</dbReference>
<keyword evidence="10 19" id="KW-0482">Metalloprotease</keyword>
<evidence type="ECO:0000256" key="11">
    <source>
        <dbReference type="ARBA" id="ARBA00023157"/>
    </source>
</evidence>
<dbReference type="PRINTS" id="PR01705">
    <property type="entry name" value="TSP1REPEAT"/>
</dbReference>
<feature type="binding site" evidence="13">
    <location>
        <position position="692"/>
    </location>
    <ligand>
        <name>Zn(2+)</name>
        <dbReference type="ChEBI" id="CHEBI:29105"/>
        <note>catalytic</note>
    </ligand>
</feature>
<feature type="compositionally biased region" description="Low complexity" evidence="14">
    <location>
        <begin position="246"/>
        <end position="261"/>
    </location>
</feature>
<dbReference type="InterPro" id="IPR041645">
    <property type="entry name" value="ADAMTS_CR_2"/>
</dbReference>
<keyword evidence="15" id="KW-0812">Transmembrane</keyword>
<dbReference type="Proteomes" id="UP001652621">
    <property type="component" value="Unplaced"/>
</dbReference>
<dbReference type="InterPro" id="IPR024079">
    <property type="entry name" value="MetalloPept_cat_dom_sf"/>
</dbReference>
<dbReference type="PANTHER" id="PTHR13723">
    <property type="entry name" value="ADAMTS A DISINTEGRIN AND METALLOPROTEASE WITH THROMBOSPONDIN MOTIFS PROTEASE"/>
    <property type="match status" value="1"/>
</dbReference>
<organism evidence="18 19">
    <name type="scientific">Musca domestica</name>
    <name type="common">House fly</name>
    <dbReference type="NCBI Taxonomy" id="7370"/>
    <lineage>
        <taxon>Eukaryota</taxon>
        <taxon>Metazoa</taxon>
        <taxon>Ecdysozoa</taxon>
        <taxon>Arthropoda</taxon>
        <taxon>Hexapoda</taxon>
        <taxon>Insecta</taxon>
        <taxon>Pterygota</taxon>
        <taxon>Neoptera</taxon>
        <taxon>Endopterygota</taxon>
        <taxon>Diptera</taxon>
        <taxon>Brachycera</taxon>
        <taxon>Muscomorpha</taxon>
        <taxon>Muscoidea</taxon>
        <taxon>Muscidae</taxon>
        <taxon>Musca</taxon>
    </lineage>
</organism>
<dbReference type="InterPro" id="IPR036383">
    <property type="entry name" value="TSP1_rpt_sf"/>
</dbReference>
<evidence type="ECO:0000259" key="16">
    <source>
        <dbReference type="PROSITE" id="PS50215"/>
    </source>
</evidence>
<evidence type="ECO:0000313" key="19">
    <source>
        <dbReference type="RefSeq" id="XP_058978761.1"/>
    </source>
</evidence>
<evidence type="ECO:0000256" key="14">
    <source>
        <dbReference type="SAM" id="MobiDB-lite"/>
    </source>
</evidence>
<dbReference type="PANTHER" id="PTHR13723:SF278">
    <property type="entry name" value="ADAM METALLOPEPTIDASE WITH THROMBOSPONDIN TYPE 1 MOTIF A, ISOFORM B"/>
    <property type="match status" value="1"/>
</dbReference>
<keyword evidence="6" id="KW-0732">Signal</keyword>
<reference evidence="19" key="1">
    <citation type="submission" date="2025-08" db="UniProtKB">
        <authorList>
            <consortium name="RefSeq"/>
        </authorList>
    </citation>
    <scope>IDENTIFICATION</scope>
    <source>
        <strain evidence="19">Aabys</strain>
        <tissue evidence="19">Whole body</tissue>
    </source>
</reference>
<dbReference type="Pfam" id="PF01562">
    <property type="entry name" value="Pep_M12B_propep"/>
    <property type="match status" value="1"/>
</dbReference>
<keyword evidence="15" id="KW-0472">Membrane</keyword>